<dbReference type="EMBL" id="CP036272">
    <property type="protein sequence ID" value="QDT58353.1"/>
    <property type="molecule type" value="Genomic_DNA"/>
</dbReference>
<keyword evidence="2" id="KW-0812">Transmembrane</keyword>
<keyword evidence="2" id="KW-1133">Transmembrane helix</keyword>
<feature type="transmembrane region" description="Helical" evidence="2">
    <location>
        <begin position="191"/>
        <end position="209"/>
    </location>
</feature>
<dbReference type="GO" id="GO:0005886">
    <property type="term" value="C:plasma membrane"/>
    <property type="evidence" value="ECO:0007669"/>
    <property type="project" value="TreeGrafter"/>
</dbReference>
<evidence type="ECO:0000313" key="4">
    <source>
        <dbReference type="Proteomes" id="UP000315003"/>
    </source>
</evidence>
<dbReference type="PANTHER" id="PTHR30531:SF12">
    <property type="entry name" value="FLAGELLAR BIOSYNTHETIC PROTEIN FLHB"/>
    <property type="match status" value="1"/>
</dbReference>
<dbReference type="RefSeq" id="WP_145269451.1">
    <property type="nucleotide sequence ID" value="NZ_CP036272.1"/>
</dbReference>
<dbReference type="OrthoDB" id="9807950at2"/>
<dbReference type="PRINTS" id="PR00950">
    <property type="entry name" value="TYPE3IMSPROT"/>
</dbReference>
<keyword evidence="3" id="KW-0969">Cilium</keyword>
<evidence type="ECO:0000256" key="2">
    <source>
        <dbReference type="SAM" id="Phobius"/>
    </source>
</evidence>
<feature type="transmembrane region" description="Helical" evidence="2">
    <location>
        <begin position="28"/>
        <end position="45"/>
    </location>
</feature>
<protein>
    <submittedName>
        <fullName evidence="3">Flagellar biosynthetic protein FlhB</fullName>
    </submittedName>
</protein>
<evidence type="ECO:0000313" key="3">
    <source>
        <dbReference type="EMBL" id="QDT58353.1"/>
    </source>
</evidence>
<gene>
    <name evidence="3" type="primary">flhB_1</name>
    <name evidence="3" type="ORF">SV7mr_08430</name>
</gene>
<keyword evidence="2" id="KW-0472">Membrane</keyword>
<dbReference type="InterPro" id="IPR006135">
    <property type="entry name" value="T3SS_substrate_exporter"/>
</dbReference>
<dbReference type="GO" id="GO:0009306">
    <property type="term" value="P:protein secretion"/>
    <property type="evidence" value="ECO:0007669"/>
    <property type="project" value="InterPro"/>
</dbReference>
<dbReference type="Proteomes" id="UP000315003">
    <property type="component" value="Chromosome"/>
</dbReference>
<keyword evidence="3" id="KW-0282">Flagellum</keyword>
<accession>A0A517SQF7</accession>
<dbReference type="AlphaFoldDB" id="A0A517SQF7"/>
<evidence type="ECO:0000256" key="1">
    <source>
        <dbReference type="SAM" id="MobiDB-lite"/>
    </source>
</evidence>
<name>A0A517SQF7_9BACT</name>
<feature type="region of interest" description="Disordered" evidence="1">
    <location>
        <begin position="1"/>
        <end position="20"/>
    </location>
</feature>
<feature type="compositionally biased region" description="Basic and acidic residues" evidence="1">
    <location>
        <begin position="223"/>
        <end position="232"/>
    </location>
</feature>
<keyword evidence="4" id="KW-1185">Reference proteome</keyword>
<organism evidence="3 4">
    <name type="scientific">Stieleria bergensis</name>
    <dbReference type="NCBI Taxonomy" id="2528025"/>
    <lineage>
        <taxon>Bacteria</taxon>
        <taxon>Pseudomonadati</taxon>
        <taxon>Planctomycetota</taxon>
        <taxon>Planctomycetia</taxon>
        <taxon>Pirellulales</taxon>
        <taxon>Pirellulaceae</taxon>
        <taxon>Stieleria</taxon>
    </lineage>
</organism>
<feature type="transmembrane region" description="Helical" evidence="2">
    <location>
        <begin position="72"/>
        <end position="105"/>
    </location>
</feature>
<feature type="transmembrane region" description="Helical" evidence="2">
    <location>
        <begin position="138"/>
        <end position="159"/>
    </location>
</feature>
<proteinExistence type="predicted"/>
<reference evidence="3 4" key="1">
    <citation type="submission" date="2019-02" db="EMBL/GenBank/DDBJ databases">
        <title>Deep-cultivation of Planctomycetes and their phenomic and genomic characterization uncovers novel biology.</title>
        <authorList>
            <person name="Wiegand S."/>
            <person name="Jogler M."/>
            <person name="Boedeker C."/>
            <person name="Pinto D."/>
            <person name="Vollmers J."/>
            <person name="Rivas-Marin E."/>
            <person name="Kohn T."/>
            <person name="Peeters S.H."/>
            <person name="Heuer A."/>
            <person name="Rast P."/>
            <person name="Oberbeckmann S."/>
            <person name="Bunk B."/>
            <person name="Jeske O."/>
            <person name="Meyerdierks A."/>
            <person name="Storesund J.E."/>
            <person name="Kallscheuer N."/>
            <person name="Luecker S."/>
            <person name="Lage O.M."/>
            <person name="Pohl T."/>
            <person name="Merkel B.J."/>
            <person name="Hornburger P."/>
            <person name="Mueller R.-W."/>
            <person name="Bruemmer F."/>
            <person name="Labrenz M."/>
            <person name="Spormann A.M."/>
            <person name="Op den Camp H."/>
            <person name="Overmann J."/>
            <person name="Amann R."/>
            <person name="Jetten M.S.M."/>
            <person name="Mascher T."/>
            <person name="Medema M.H."/>
            <person name="Devos D.P."/>
            <person name="Kaster A.-K."/>
            <person name="Ovreas L."/>
            <person name="Rohde M."/>
            <person name="Galperin M.Y."/>
            <person name="Jogler C."/>
        </authorList>
    </citation>
    <scope>NUCLEOTIDE SEQUENCE [LARGE SCALE GENOMIC DNA]</scope>
    <source>
        <strain evidence="3 4">SV_7m_r</strain>
    </source>
</reference>
<sequence>MSDKVHLPTPKRRQQARAQGRVAKSKELVSAGGLLALTLMLWFVAPEIADRASASIRQVTQSPAMIRADGEAIYQLLIAAAFSGLMMLVPLALAMMLGSVCLSVLQTGPMFTPAKLQPSWQRVSPLAGLRLMFSARRLFAVALAGFKLLVMLAVAGLMIQGKLQQLAMLGGLPLVEIAATIFQLVLECGVWFGLTLLMLAAADYGIAWWQHQQDLMMSEQELREELRNEEGPRGQQVARSQPVQALAE</sequence>
<dbReference type="PANTHER" id="PTHR30531">
    <property type="entry name" value="FLAGELLAR BIOSYNTHETIC PROTEIN FLHB"/>
    <property type="match status" value="1"/>
</dbReference>
<feature type="region of interest" description="Disordered" evidence="1">
    <location>
        <begin position="223"/>
        <end position="248"/>
    </location>
</feature>
<feature type="compositionally biased region" description="Polar residues" evidence="1">
    <location>
        <begin position="237"/>
        <end position="248"/>
    </location>
</feature>
<keyword evidence="3" id="KW-0966">Cell projection</keyword>
<dbReference type="Pfam" id="PF01312">
    <property type="entry name" value="Bac_export_2"/>
    <property type="match status" value="1"/>
</dbReference>